<dbReference type="OrthoDB" id="530906at2759"/>
<protein>
    <recommendedName>
        <fullName evidence="4">Coenzyme Q-binding protein COQ10 START domain-containing protein</fullName>
    </recommendedName>
</protein>
<dbReference type="STRING" id="3076.A0A2P6U0M3"/>
<dbReference type="AlphaFoldDB" id="A0A2P6U0M3"/>
<dbReference type="PANTHER" id="PTHR31385:SF1">
    <property type="entry name" value="PUTATIVE (DUF220)-RELATED"/>
    <property type="match status" value="1"/>
</dbReference>
<evidence type="ECO:0000256" key="1">
    <source>
        <dbReference type="SAM" id="MobiDB-lite"/>
    </source>
</evidence>
<keyword evidence="3" id="KW-1185">Reference proteome</keyword>
<dbReference type="InterPro" id="IPR023393">
    <property type="entry name" value="START-like_dom_sf"/>
</dbReference>
<reference evidence="2 3" key="1">
    <citation type="journal article" date="2018" name="Plant J.">
        <title>Genome sequences of Chlorella sorokiniana UTEX 1602 and Micractinium conductrix SAG 241.80: implications to maltose excretion by a green alga.</title>
        <authorList>
            <person name="Arriola M.B."/>
            <person name="Velmurugan N."/>
            <person name="Zhang Y."/>
            <person name="Plunkett M.H."/>
            <person name="Hondzo H."/>
            <person name="Barney B.M."/>
        </authorList>
    </citation>
    <scope>NUCLEOTIDE SEQUENCE [LARGE SCALE GENOMIC DNA]</scope>
    <source>
        <strain evidence="3">UTEX 1602</strain>
    </source>
</reference>
<feature type="compositionally biased region" description="Low complexity" evidence="1">
    <location>
        <begin position="252"/>
        <end position="261"/>
    </location>
</feature>
<gene>
    <name evidence="2" type="ORF">C2E21_1872</name>
</gene>
<feature type="region of interest" description="Disordered" evidence="1">
    <location>
        <begin position="1"/>
        <end position="27"/>
    </location>
</feature>
<evidence type="ECO:0008006" key="4">
    <source>
        <dbReference type="Google" id="ProtNLM"/>
    </source>
</evidence>
<evidence type="ECO:0000313" key="2">
    <source>
        <dbReference type="EMBL" id="PRW59863.1"/>
    </source>
</evidence>
<name>A0A2P6U0M3_CHLSO</name>
<sequence length="289" mass="31941">MGLPKPLPPSPEAHTEELDTSTFSHSDRNMHVTVEKPEEGCMCTLSMVARVPLAPDRLYELLIDPKECMRIFKSLKRVRHRRVLADDGKGNRTVEVDQTGAWRFLIFRGSFTVRMIVEQRASDRTISFRLAKPGFMRQFSGTWTIAPYDNASLDEIVNRHRPSALHRLQSSLRSLEHTLGLVGQQDASLVQLQQSVAPAFTPPASVARMLQRIAAKQIEKIMSDLQAEVQRMNSGSKSSSGSSKSGGGGGSKQAAEEQQAAQRDKGRGKAGQQAATDKKQLVAHVSQLR</sequence>
<dbReference type="Proteomes" id="UP000239899">
    <property type="component" value="Unassembled WGS sequence"/>
</dbReference>
<organism evidence="2 3">
    <name type="scientific">Chlorella sorokiniana</name>
    <name type="common">Freshwater green alga</name>
    <dbReference type="NCBI Taxonomy" id="3076"/>
    <lineage>
        <taxon>Eukaryota</taxon>
        <taxon>Viridiplantae</taxon>
        <taxon>Chlorophyta</taxon>
        <taxon>core chlorophytes</taxon>
        <taxon>Trebouxiophyceae</taxon>
        <taxon>Chlorellales</taxon>
        <taxon>Chlorellaceae</taxon>
        <taxon>Chlorella clade</taxon>
        <taxon>Chlorella</taxon>
    </lineage>
</organism>
<feature type="compositionally biased region" description="Low complexity" evidence="1">
    <location>
        <begin position="234"/>
        <end position="243"/>
    </location>
</feature>
<feature type="region of interest" description="Disordered" evidence="1">
    <location>
        <begin position="229"/>
        <end position="289"/>
    </location>
</feature>
<dbReference type="Gene3D" id="3.30.530.20">
    <property type="match status" value="1"/>
</dbReference>
<accession>A0A2P6U0M3</accession>
<evidence type="ECO:0000313" key="3">
    <source>
        <dbReference type="Proteomes" id="UP000239899"/>
    </source>
</evidence>
<dbReference type="EMBL" id="LHPG02000003">
    <property type="protein sequence ID" value="PRW59863.1"/>
    <property type="molecule type" value="Genomic_DNA"/>
</dbReference>
<comment type="caution">
    <text evidence="2">The sequence shown here is derived from an EMBL/GenBank/DDBJ whole genome shotgun (WGS) entry which is preliminary data.</text>
</comment>
<feature type="compositionally biased region" description="Pro residues" evidence="1">
    <location>
        <begin position="1"/>
        <end position="11"/>
    </location>
</feature>
<dbReference type="PANTHER" id="PTHR31385">
    <property type="entry name" value="PUTATIVE (DUF220)-RELATED"/>
    <property type="match status" value="1"/>
</dbReference>
<proteinExistence type="predicted"/>
<dbReference type="SUPFAM" id="SSF55961">
    <property type="entry name" value="Bet v1-like"/>
    <property type="match status" value="1"/>
</dbReference>